<dbReference type="Pfam" id="PF05685">
    <property type="entry name" value="Uma2"/>
    <property type="match status" value="1"/>
</dbReference>
<organism evidence="2 3">
    <name type="scientific">Kitasatospora kifunensis</name>
    <name type="common">Streptomyces kifunensis</name>
    <dbReference type="NCBI Taxonomy" id="58351"/>
    <lineage>
        <taxon>Bacteria</taxon>
        <taxon>Bacillati</taxon>
        <taxon>Actinomycetota</taxon>
        <taxon>Actinomycetes</taxon>
        <taxon>Kitasatosporales</taxon>
        <taxon>Streptomycetaceae</taxon>
        <taxon>Kitasatospora</taxon>
    </lineage>
</organism>
<dbReference type="CDD" id="cd06260">
    <property type="entry name" value="DUF820-like"/>
    <property type="match status" value="1"/>
</dbReference>
<dbReference type="AlphaFoldDB" id="A0A7W7R1T8"/>
<sequence>MVEPQMPACRAQLLEYAQSLTSPSGWKIEVSGDQIVITATPSVIHQRNLLVVREQFDAHRPAELMPSENTDLASPNVGKLRNPDLTYIPLAVVEAGGNEVPAELAAIAVEIVSLSNPENDLVGKVRDYPLMRIPFYLLIDPREGGITLHSEPADGQPTGPRDANWLLLPGTPNQGFVSVTTSLPVTASTS</sequence>
<dbReference type="GO" id="GO:0004519">
    <property type="term" value="F:endonuclease activity"/>
    <property type="evidence" value="ECO:0007669"/>
    <property type="project" value="UniProtKB-KW"/>
</dbReference>
<dbReference type="Gene3D" id="3.90.1570.10">
    <property type="entry name" value="tt1808, chain A"/>
    <property type="match status" value="1"/>
</dbReference>
<dbReference type="EMBL" id="JACHJV010000001">
    <property type="protein sequence ID" value="MBB4923837.1"/>
    <property type="molecule type" value="Genomic_DNA"/>
</dbReference>
<keyword evidence="2" id="KW-0378">Hydrolase</keyword>
<protein>
    <submittedName>
        <fullName evidence="2">Uma2 family endonuclease</fullName>
    </submittedName>
</protein>
<proteinExistence type="predicted"/>
<keyword evidence="2" id="KW-0255">Endonuclease</keyword>
<feature type="domain" description="Putative restriction endonuclease" evidence="1">
    <location>
        <begin position="15"/>
        <end position="157"/>
    </location>
</feature>
<evidence type="ECO:0000313" key="2">
    <source>
        <dbReference type="EMBL" id="MBB4923837.1"/>
    </source>
</evidence>
<evidence type="ECO:0000313" key="3">
    <source>
        <dbReference type="Proteomes" id="UP000540506"/>
    </source>
</evidence>
<dbReference type="InterPro" id="IPR011335">
    <property type="entry name" value="Restrct_endonuc-II-like"/>
</dbReference>
<keyword evidence="3" id="KW-1185">Reference proteome</keyword>
<dbReference type="SUPFAM" id="SSF52980">
    <property type="entry name" value="Restriction endonuclease-like"/>
    <property type="match status" value="1"/>
</dbReference>
<gene>
    <name evidence="2" type="ORF">FHR34_002830</name>
</gene>
<name>A0A7W7R1T8_KITKI</name>
<comment type="caution">
    <text evidence="2">The sequence shown here is derived from an EMBL/GenBank/DDBJ whole genome shotgun (WGS) entry which is preliminary data.</text>
</comment>
<dbReference type="InterPro" id="IPR012296">
    <property type="entry name" value="Nuclease_put_TT1808"/>
</dbReference>
<dbReference type="InterPro" id="IPR008538">
    <property type="entry name" value="Uma2"/>
</dbReference>
<evidence type="ECO:0000259" key="1">
    <source>
        <dbReference type="Pfam" id="PF05685"/>
    </source>
</evidence>
<reference evidence="2 3" key="1">
    <citation type="submission" date="2020-08" db="EMBL/GenBank/DDBJ databases">
        <title>Sequencing the genomes of 1000 actinobacteria strains.</title>
        <authorList>
            <person name="Klenk H.-P."/>
        </authorList>
    </citation>
    <scope>NUCLEOTIDE SEQUENCE [LARGE SCALE GENOMIC DNA]</scope>
    <source>
        <strain evidence="2 3">DSM 41654</strain>
    </source>
</reference>
<accession>A0A7W7R1T8</accession>
<dbReference type="RefSeq" id="WP_184935877.1">
    <property type="nucleotide sequence ID" value="NZ_JACHJV010000001.1"/>
</dbReference>
<keyword evidence="2" id="KW-0540">Nuclease</keyword>
<dbReference type="Proteomes" id="UP000540506">
    <property type="component" value="Unassembled WGS sequence"/>
</dbReference>